<evidence type="ECO:0000313" key="4">
    <source>
        <dbReference type="EMBL" id="MEA5522564.1"/>
    </source>
</evidence>
<accession>A0ABU5U5V9</accession>
<reference evidence="4 5" key="1">
    <citation type="submission" date="2023-12" db="EMBL/GenBank/DDBJ databases">
        <title>Baltic Sea Cyanobacteria.</title>
        <authorList>
            <person name="Delbaje E."/>
            <person name="Fewer D.P."/>
            <person name="Shishido T.K."/>
        </authorList>
    </citation>
    <scope>NUCLEOTIDE SEQUENCE [LARGE SCALE GENOMIC DNA]</scope>
    <source>
        <strain evidence="4 5">CCNP 1315</strain>
    </source>
</reference>
<dbReference type="Proteomes" id="UP001301728">
    <property type="component" value="Unassembled WGS sequence"/>
</dbReference>
<evidence type="ECO:0000313" key="5">
    <source>
        <dbReference type="Proteomes" id="UP001301728"/>
    </source>
</evidence>
<keyword evidence="2" id="KW-0104">Cadmium</keyword>
<dbReference type="SUPFAM" id="SSF54001">
    <property type="entry name" value="Cysteine proteinases"/>
    <property type="match status" value="1"/>
</dbReference>
<dbReference type="InterPro" id="IPR038765">
    <property type="entry name" value="Papain-like_cys_pep_sf"/>
</dbReference>
<protein>
    <recommendedName>
        <fullName evidence="1">glutathione gamma-glutamylcysteinyltransferase</fullName>
        <ecNumber evidence="1">2.3.2.15</ecNumber>
    </recommendedName>
</protein>
<evidence type="ECO:0000259" key="3">
    <source>
        <dbReference type="PROSITE" id="PS51443"/>
    </source>
</evidence>
<gene>
    <name evidence="4" type="ORF">VB854_26890</name>
</gene>
<dbReference type="Pfam" id="PF05023">
    <property type="entry name" value="Phytochelatin"/>
    <property type="match status" value="1"/>
</dbReference>
<dbReference type="PROSITE" id="PS51443">
    <property type="entry name" value="PCS"/>
    <property type="match status" value="1"/>
</dbReference>
<dbReference type="InterPro" id="IPR007719">
    <property type="entry name" value="PCS_N"/>
</dbReference>
<sequence>MITKDLDNINLLAFQQPINCCNVTAIAYALTALGHSTCVDDLFYVTRLPIASVLDDGMTLAETYDTFISYIENGKLPFSVRMEYFDQRNMTFETFIQEIERAVSDDKDIHILNFSVSIAHDNFNLSGGHFSLVADYDPNTQEITIADTNPKKYTRFWKCPAERMYKACVDKDSSSTRSRGMIVVRKLDESHQ</sequence>
<evidence type="ECO:0000256" key="1">
    <source>
        <dbReference type="ARBA" id="ARBA00012468"/>
    </source>
</evidence>
<dbReference type="EMBL" id="JAYGHT010000190">
    <property type="protein sequence ID" value="MEA5522564.1"/>
    <property type="molecule type" value="Genomic_DNA"/>
</dbReference>
<proteinExistence type="predicted"/>
<organism evidence="4 5">
    <name type="scientific">Limnoraphis robusta CCNP1315</name>
    <dbReference type="NCBI Taxonomy" id="3110306"/>
    <lineage>
        <taxon>Bacteria</taxon>
        <taxon>Bacillati</taxon>
        <taxon>Cyanobacteriota</taxon>
        <taxon>Cyanophyceae</taxon>
        <taxon>Oscillatoriophycideae</taxon>
        <taxon>Oscillatoriales</taxon>
        <taxon>Sirenicapillariaceae</taxon>
        <taxon>Limnoraphis</taxon>
    </lineage>
</organism>
<comment type="caution">
    <text evidence="4">The sequence shown here is derived from an EMBL/GenBank/DDBJ whole genome shotgun (WGS) entry which is preliminary data.</text>
</comment>
<keyword evidence="5" id="KW-1185">Reference proteome</keyword>
<dbReference type="InterPro" id="IPR038156">
    <property type="entry name" value="PCS_N_sf"/>
</dbReference>
<evidence type="ECO:0000256" key="2">
    <source>
        <dbReference type="ARBA" id="ARBA00022539"/>
    </source>
</evidence>
<name>A0ABU5U5V9_9CYAN</name>
<dbReference type="RefSeq" id="WP_323218272.1">
    <property type="nucleotide sequence ID" value="NZ_JAYGHT010000190.1"/>
</dbReference>
<dbReference type="EC" id="2.3.2.15" evidence="1"/>
<dbReference type="Gene3D" id="3.90.70.30">
    <property type="entry name" value="Phytochelatin synthase, N-terminal domain"/>
    <property type="match status" value="1"/>
</dbReference>
<feature type="domain" description="Peptidase C83" evidence="3">
    <location>
        <begin position="1"/>
        <end position="189"/>
    </location>
</feature>